<gene>
    <name evidence="1" type="ORF">DFH08DRAFT_951074</name>
</gene>
<dbReference type="AlphaFoldDB" id="A0AAD7AMI4"/>
<evidence type="ECO:0000313" key="2">
    <source>
        <dbReference type="Proteomes" id="UP001218218"/>
    </source>
</evidence>
<comment type="caution">
    <text evidence="1">The sequence shown here is derived from an EMBL/GenBank/DDBJ whole genome shotgun (WGS) entry which is preliminary data.</text>
</comment>
<accession>A0AAD7AMI4</accession>
<sequence length="129" mass="14801">MEPRGRFLPLSILGSPPSFQSVRSPPVGFIYATVLVSATRVQPHPLLRNDIAIRAYCHAEARVLWRRWSPLLEYPLIQRTPLVLFPMFKRYSLTSCVEPPQKRQHYIVTKEDFSEIVDPAGELGDKTLK</sequence>
<organism evidence="1 2">
    <name type="scientific">Mycena albidolilacea</name>
    <dbReference type="NCBI Taxonomy" id="1033008"/>
    <lineage>
        <taxon>Eukaryota</taxon>
        <taxon>Fungi</taxon>
        <taxon>Dikarya</taxon>
        <taxon>Basidiomycota</taxon>
        <taxon>Agaricomycotina</taxon>
        <taxon>Agaricomycetes</taxon>
        <taxon>Agaricomycetidae</taxon>
        <taxon>Agaricales</taxon>
        <taxon>Marasmiineae</taxon>
        <taxon>Mycenaceae</taxon>
        <taxon>Mycena</taxon>
    </lineage>
</organism>
<evidence type="ECO:0000313" key="1">
    <source>
        <dbReference type="EMBL" id="KAJ7362842.1"/>
    </source>
</evidence>
<name>A0AAD7AMI4_9AGAR</name>
<dbReference type="Proteomes" id="UP001218218">
    <property type="component" value="Unassembled WGS sequence"/>
</dbReference>
<keyword evidence="2" id="KW-1185">Reference proteome</keyword>
<protein>
    <submittedName>
        <fullName evidence="1">Uncharacterized protein</fullName>
    </submittedName>
</protein>
<proteinExistence type="predicted"/>
<reference evidence="1" key="1">
    <citation type="submission" date="2023-03" db="EMBL/GenBank/DDBJ databases">
        <title>Massive genome expansion in bonnet fungi (Mycena s.s.) driven by repeated elements and novel gene families across ecological guilds.</title>
        <authorList>
            <consortium name="Lawrence Berkeley National Laboratory"/>
            <person name="Harder C.B."/>
            <person name="Miyauchi S."/>
            <person name="Viragh M."/>
            <person name="Kuo A."/>
            <person name="Thoen E."/>
            <person name="Andreopoulos B."/>
            <person name="Lu D."/>
            <person name="Skrede I."/>
            <person name="Drula E."/>
            <person name="Henrissat B."/>
            <person name="Morin E."/>
            <person name="Kohler A."/>
            <person name="Barry K."/>
            <person name="LaButti K."/>
            <person name="Morin E."/>
            <person name="Salamov A."/>
            <person name="Lipzen A."/>
            <person name="Mereny Z."/>
            <person name="Hegedus B."/>
            <person name="Baldrian P."/>
            <person name="Stursova M."/>
            <person name="Weitz H."/>
            <person name="Taylor A."/>
            <person name="Grigoriev I.V."/>
            <person name="Nagy L.G."/>
            <person name="Martin F."/>
            <person name="Kauserud H."/>
        </authorList>
    </citation>
    <scope>NUCLEOTIDE SEQUENCE</scope>
    <source>
        <strain evidence="1">CBHHK002</strain>
    </source>
</reference>
<dbReference type="EMBL" id="JARIHO010000004">
    <property type="protein sequence ID" value="KAJ7362842.1"/>
    <property type="molecule type" value="Genomic_DNA"/>
</dbReference>